<dbReference type="EMBL" id="JAUJYN010000003">
    <property type="protein sequence ID" value="KAK1276965.1"/>
    <property type="molecule type" value="Genomic_DNA"/>
</dbReference>
<evidence type="ECO:0000313" key="3">
    <source>
        <dbReference type="Proteomes" id="UP001179952"/>
    </source>
</evidence>
<dbReference type="InterPro" id="IPR001283">
    <property type="entry name" value="CRISP-related"/>
</dbReference>
<dbReference type="FunFam" id="3.40.33.10:FF:000004">
    <property type="entry name" value="CAP, cysteine-rich secretory protein, antigen 5"/>
    <property type="match status" value="1"/>
</dbReference>
<reference evidence="2" key="2">
    <citation type="submission" date="2023-06" db="EMBL/GenBank/DDBJ databases">
        <authorList>
            <person name="Ma L."/>
            <person name="Liu K.-W."/>
            <person name="Li Z."/>
            <person name="Hsiao Y.-Y."/>
            <person name="Qi Y."/>
            <person name="Fu T."/>
            <person name="Tang G."/>
            <person name="Zhang D."/>
            <person name="Sun W.-H."/>
            <person name="Liu D.-K."/>
            <person name="Li Y."/>
            <person name="Chen G.-Z."/>
            <person name="Liu X.-D."/>
            <person name="Liao X.-Y."/>
            <person name="Jiang Y.-T."/>
            <person name="Yu X."/>
            <person name="Hao Y."/>
            <person name="Huang J."/>
            <person name="Zhao X.-W."/>
            <person name="Ke S."/>
            <person name="Chen Y.-Y."/>
            <person name="Wu W.-L."/>
            <person name="Hsu J.-L."/>
            <person name="Lin Y.-F."/>
            <person name="Huang M.-D."/>
            <person name="Li C.-Y."/>
            <person name="Huang L."/>
            <person name="Wang Z.-W."/>
            <person name="Zhao X."/>
            <person name="Zhong W.-Y."/>
            <person name="Peng D.-H."/>
            <person name="Ahmad S."/>
            <person name="Lan S."/>
            <person name="Zhang J.-S."/>
            <person name="Tsai W.-C."/>
            <person name="Van De Peer Y."/>
            <person name="Liu Z.-J."/>
        </authorList>
    </citation>
    <scope>NUCLEOTIDE SEQUENCE</scope>
    <source>
        <strain evidence="2">SCP</strain>
        <tissue evidence="2">Leaves</tissue>
    </source>
</reference>
<dbReference type="InterPro" id="IPR014044">
    <property type="entry name" value="CAP_dom"/>
</dbReference>
<evidence type="ECO:0000313" key="2">
    <source>
        <dbReference type="EMBL" id="KAK1276965.1"/>
    </source>
</evidence>
<dbReference type="PANTHER" id="PTHR10334">
    <property type="entry name" value="CYSTEINE-RICH SECRETORY PROTEIN-RELATED"/>
    <property type="match status" value="1"/>
</dbReference>
<dbReference type="SMART" id="SM00198">
    <property type="entry name" value="SCP"/>
    <property type="match status" value="1"/>
</dbReference>
<dbReference type="AlphaFoldDB" id="A0AAV9BK54"/>
<dbReference type="CDD" id="cd05381">
    <property type="entry name" value="CAP_PR-1"/>
    <property type="match status" value="1"/>
</dbReference>
<protein>
    <submittedName>
        <fullName evidence="2">STS14 protein</fullName>
    </submittedName>
</protein>
<dbReference type="InterPro" id="IPR035940">
    <property type="entry name" value="CAP_sf"/>
</dbReference>
<feature type="domain" description="SCP" evidence="1">
    <location>
        <begin position="53"/>
        <end position="187"/>
    </location>
</feature>
<dbReference type="Pfam" id="PF00188">
    <property type="entry name" value="CAP"/>
    <property type="match status" value="1"/>
</dbReference>
<sequence length="191" mass="20930">MNSLSIFQQKKQNLNFPPSQKKKKKFPMLSVIVFLSLAFLATTTISGPEPNPTPVDQFLSAHNTARSDVGVGPLTWSPKLASNAGRIVRAQRDQKECGFADMGSSPYGVNQEWASYPASPVEVVDSWVGPKAYYNYTENACAPAHECGTYTQVVWRKSVGLGCAQAHCPKGETLTVCLYFPHGNVQGERPY</sequence>
<accession>A0AAV9BK54</accession>
<proteinExistence type="predicted"/>
<evidence type="ECO:0000259" key="1">
    <source>
        <dbReference type="SMART" id="SM00198"/>
    </source>
</evidence>
<keyword evidence="3" id="KW-1185">Reference proteome</keyword>
<dbReference type="PRINTS" id="PR00837">
    <property type="entry name" value="V5TPXLIKE"/>
</dbReference>
<dbReference type="Proteomes" id="UP001179952">
    <property type="component" value="Unassembled WGS sequence"/>
</dbReference>
<name>A0AAV9BK54_ACOGR</name>
<dbReference type="SUPFAM" id="SSF55797">
    <property type="entry name" value="PR-1-like"/>
    <property type="match status" value="1"/>
</dbReference>
<dbReference type="Gene3D" id="3.40.33.10">
    <property type="entry name" value="CAP"/>
    <property type="match status" value="1"/>
</dbReference>
<reference evidence="2" key="1">
    <citation type="journal article" date="2023" name="Nat. Commun.">
        <title>Diploid and tetraploid genomes of Acorus and the evolution of monocots.</title>
        <authorList>
            <person name="Ma L."/>
            <person name="Liu K.W."/>
            <person name="Li Z."/>
            <person name="Hsiao Y.Y."/>
            <person name="Qi Y."/>
            <person name="Fu T."/>
            <person name="Tang G.D."/>
            <person name="Zhang D."/>
            <person name="Sun W.H."/>
            <person name="Liu D.K."/>
            <person name="Li Y."/>
            <person name="Chen G.Z."/>
            <person name="Liu X.D."/>
            <person name="Liao X.Y."/>
            <person name="Jiang Y.T."/>
            <person name="Yu X."/>
            <person name="Hao Y."/>
            <person name="Huang J."/>
            <person name="Zhao X.W."/>
            <person name="Ke S."/>
            <person name="Chen Y.Y."/>
            <person name="Wu W.L."/>
            <person name="Hsu J.L."/>
            <person name="Lin Y.F."/>
            <person name="Huang M.D."/>
            <person name="Li C.Y."/>
            <person name="Huang L."/>
            <person name="Wang Z.W."/>
            <person name="Zhao X."/>
            <person name="Zhong W.Y."/>
            <person name="Peng D.H."/>
            <person name="Ahmad S."/>
            <person name="Lan S."/>
            <person name="Zhang J.S."/>
            <person name="Tsai W.C."/>
            <person name="Van de Peer Y."/>
            <person name="Liu Z.J."/>
        </authorList>
    </citation>
    <scope>NUCLEOTIDE SEQUENCE</scope>
    <source>
        <strain evidence="2">SCP</strain>
    </source>
</reference>
<organism evidence="2 3">
    <name type="scientific">Acorus gramineus</name>
    <name type="common">Dwarf sweet flag</name>
    <dbReference type="NCBI Taxonomy" id="55184"/>
    <lineage>
        <taxon>Eukaryota</taxon>
        <taxon>Viridiplantae</taxon>
        <taxon>Streptophyta</taxon>
        <taxon>Embryophyta</taxon>
        <taxon>Tracheophyta</taxon>
        <taxon>Spermatophyta</taxon>
        <taxon>Magnoliopsida</taxon>
        <taxon>Liliopsida</taxon>
        <taxon>Acoraceae</taxon>
        <taxon>Acorus</taxon>
    </lineage>
</organism>
<comment type="caution">
    <text evidence="2">The sequence shown here is derived from an EMBL/GenBank/DDBJ whole genome shotgun (WGS) entry which is preliminary data.</text>
</comment>
<gene>
    <name evidence="2" type="ORF">QJS04_geneDACA016048</name>
</gene>